<dbReference type="Gene3D" id="3.10.450.50">
    <property type="match status" value="1"/>
</dbReference>
<evidence type="ECO:0000256" key="1">
    <source>
        <dbReference type="ARBA" id="ARBA00023002"/>
    </source>
</evidence>
<proteinExistence type="predicted"/>
<protein>
    <submittedName>
        <fullName evidence="2">Aromatic-ring-hydroxylating dioxygenase subunit beta</fullName>
    </submittedName>
</protein>
<dbReference type="AlphaFoldDB" id="A0AAX4L2V3"/>
<accession>A0AAX4L2V3</accession>
<dbReference type="EMBL" id="CP146016">
    <property type="protein sequence ID" value="WWQ61192.1"/>
    <property type="molecule type" value="Genomic_DNA"/>
</dbReference>
<dbReference type="Pfam" id="PF00866">
    <property type="entry name" value="Ring_hydroxyl_B"/>
    <property type="match status" value="1"/>
</dbReference>
<gene>
    <name evidence="2" type="ORF">V6M85_03675</name>
</gene>
<keyword evidence="3" id="KW-1185">Reference proteome</keyword>
<dbReference type="GeneID" id="89335837"/>
<evidence type="ECO:0000313" key="3">
    <source>
        <dbReference type="Proteomes" id="UP001432202"/>
    </source>
</evidence>
<dbReference type="RefSeq" id="WP_338603120.1">
    <property type="nucleotide sequence ID" value="NZ_CP146016.1"/>
</dbReference>
<evidence type="ECO:0000313" key="2">
    <source>
        <dbReference type="EMBL" id="WWQ61192.1"/>
    </source>
</evidence>
<keyword evidence="1" id="KW-0560">Oxidoreductase</keyword>
<organism evidence="2 3">
    <name type="scientific">Sulfolobus tengchongensis</name>
    <dbReference type="NCBI Taxonomy" id="207809"/>
    <lineage>
        <taxon>Archaea</taxon>
        <taxon>Thermoproteota</taxon>
        <taxon>Thermoprotei</taxon>
        <taxon>Sulfolobales</taxon>
        <taxon>Sulfolobaceae</taxon>
        <taxon>Sulfolobus</taxon>
    </lineage>
</organism>
<reference evidence="2 3" key="1">
    <citation type="submission" date="2024-02" db="EMBL/GenBank/DDBJ databases">
        <title>STSV induces naive adaptation in Sulfolobus.</title>
        <authorList>
            <person name="Xiang X."/>
            <person name="Song M."/>
        </authorList>
    </citation>
    <scope>NUCLEOTIDE SEQUENCE [LARGE SCALE GENOMIC DNA]</scope>
    <source>
        <strain evidence="2 3">RT2</strain>
    </source>
</reference>
<sequence length="164" mass="19515">MTLPEEILEFIYKEARLLDERKYNEWLALFDNDSYYWIPAWENEENITTDPNTDVSILYLPSKKDIETYVKRIVSGKAPAYNPHPRTVRMISNVVGTFDEIEKIWKIKYNWTIYIYRSLYKKLETYVGVAEMGIVRYNNGELKIKHKKVIIINDFIQNGILPLI</sequence>
<dbReference type="GO" id="GO:0051213">
    <property type="term" value="F:dioxygenase activity"/>
    <property type="evidence" value="ECO:0007669"/>
    <property type="project" value="UniProtKB-KW"/>
</dbReference>
<keyword evidence="2" id="KW-0223">Dioxygenase</keyword>
<dbReference type="GO" id="GO:0019380">
    <property type="term" value="P:3-phenylpropionate catabolic process"/>
    <property type="evidence" value="ECO:0007669"/>
    <property type="project" value="TreeGrafter"/>
</dbReference>
<dbReference type="InterPro" id="IPR032710">
    <property type="entry name" value="NTF2-like_dom_sf"/>
</dbReference>
<dbReference type="InterPro" id="IPR000391">
    <property type="entry name" value="Rng_hydr_dOase-bsu"/>
</dbReference>
<dbReference type="PANTHER" id="PTHR41534:SF2">
    <property type="entry name" value="3-PHENYLPROPIONATE_CINNAMIC ACID DIOXYGENASE SUBUNIT BETA"/>
    <property type="match status" value="1"/>
</dbReference>
<dbReference type="Proteomes" id="UP001432202">
    <property type="component" value="Chromosome"/>
</dbReference>
<name>A0AAX4L2V3_9CREN</name>
<dbReference type="PANTHER" id="PTHR41534">
    <property type="entry name" value="BLR3401 PROTEIN"/>
    <property type="match status" value="1"/>
</dbReference>
<dbReference type="SUPFAM" id="SSF54427">
    <property type="entry name" value="NTF2-like"/>
    <property type="match status" value="1"/>
</dbReference>